<evidence type="ECO:0000256" key="6">
    <source>
        <dbReference type="SAM" id="Phobius"/>
    </source>
</evidence>
<dbReference type="SUPFAM" id="SSF111369">
    <property type="entry name" value="HlyD-like secretion proteins"/>
    <property type="match status" value="1"/>
</dbReference>
<gene>
    <name evidence="10" type="ORF">EXD98_03345</name>
</gene>
<dbReference type="GO" id="GO:0016020">
    <property type="term" value="C:membrane"/>
    <property type="evidence" value="ECO:0007669"/>
    <property type="project" value="InterPro"/>
</dbReference>
<dbReference type="InterPro" id="IPR058624">
    <property type="entry name" value="MdtA-like_HH"/>
</dbReference>
<comment type="subcellular location">
    <subcellularLocation>
        <location evidence="1">Membrane</location>
        <topology evidence="1">Single-pass membrane protein</topology>
    </subcellularLocation>
</comment>
<feature type="domain" description="p-hydroxybenzoic acid efflux pump subunit AaeA-like beta-barrel" evidence="9">
    <location>
        <begin position="186"/>
        <end position="281"/>
    </location>
</feature>
<comment type="caution">
    <text evidence="10">The sequence shown here is derived from an EMBL/GenBank/DDBJ whole genome shotgun (WGS) entry which is preliminary data.</text>
</comment>
<dbReference type="Gene3D" id="2.40.30.170">
    <property type="match status" value="1"/>
</dbReference>
<dbReference type="InterPro" id="IPR058625">
    <property type="entry name" value="MdtA-like_BSH"/>
</dbReference>
<name>A0AAE8GDM6_ACIPI</name>
<proteinExistence type="inferred from homology"/>
<sequence length="286" mass="32208">MAFNIRRILITIMLIVVAAFALMWIWNHYLHSPWTRDGRVRANIITIAPDISGWVTQLHVQDNQDIKKGDLIFTMDSKRYAAEVTERQAKMQHALETWNLAKAQYQRRKSLGSAISAEELDNARMNMALTKSEYELSQAELATAKINLARTKVYAPVNGTITNISLSQGNYVTQGKAALSIVEKDSFYVTGYFEETKLPLIHVGQKAKLTLMNHTDPLTGTVRSIAKGIANNNTNTDQQLLPNVQQAFTWVRLSQRIPVDIKLDHFPKNTLISAGMTVSIELEKNP</sequence>
<dbReference type="PANTHER" id="PTHR30367">
    <property type="entry name" value="P-HYDROXYBENZOIC ACID EFFLUX PUMP SUBUNIT AAEA-RELATED"/>
    <property type="match status" value="1"/>
</dbReference>
<evidence type="ECO:0000259" key="7">
    <source>
        <dbReference type="Pfam" id="PF25876"/>
    </source>
</evidence>
<dbReference type="AlphaFoldDB" id="A0AAE8GDM6"/>
<comment type="similarity">
    <text evidence="2">Belongs to the membrane fusion protein (MFP) (TC 8.A.1) family.</text>
</comment>
<feature type="domain" description="Multidrug resistance protein MdtA-like alpha-helical hairpin" evidence="7">
    <location>
        <begin position="85"/>
        <end position="150"/>
    </location>
</feature>
<keyword evidence="4 6" id="KW-1133">Transmembrane helix</keyword>
<dbReference type="Pfam" id="PF25917">
    <property type="entry name" value="BSH_RND"/>
    <property type="match status" value="1"/>
</dbReference>
<dbReference type="RefSeq" id="WP_032063011.1">
    <property type="nucleotide sequence ID" value="NZ_CAJHGL010000001.1"/>
</dbReference>
<evidence type="ECO:0000256" key="1">
    <source>
        <dbReference type="ARBA" id="ARBA00004167"/>
    </source>
</evidence>
<organism evidence="10 11">
    <name type="scientific">Acinetobacter pittii</name>
    <name type="common">Acinetobacter genomosp. 3</name>
    <dbReference type="NCBI Taxonomy" id="48296"/>
    <lineage>
        <taxon>Bacteria</taxon>
        <taxon>Pseudomonadati</taxon>
        <taxon>Pseudomonadota</taxon>
        <taxon>Gammaproteobacteria</taxon>
        <taxon>Moraxellales</taxon>
        <taxon>Moraxellaceae</taxon>
        <taxon>Acinetobacter</taxon>
        <taxon>Acinetobacter calcoaceticus/baumannii complex</taxon>
    </lineage>
</organism>
<reference evidence="10 11" key="1">
    <citation type="submission" date="2019-02" db="EMBL/GenBank/DDBJ databases">
        <title>The Batch Genome Submission of Acinetobacter spp. strains.</title>
        <authorList>
            <person name="Qin J."/>
            <person name="Hu Y."/>
            <person name="Ye H."/>
            <person name="Wei L."/>
            <person name="Feng Y."/>
            <person name="Zong Z."/>
        </authorList>
    </citation>
    <scope>NUCLEOTIDE SEQUENCE [LARGE SCALE GENOMIC DNA]</scope>
    <source>
        <strain evidence="10 11">WCHAP100012</strain>
    </source>
</reference>
<dbReference type="Pfam" id="PF25876">
    <property type="entry name" value="HH_MFP_RND"/>
    <property type="match status" value="1"/>
</dbReference>
<evidence type="ECO:0000256" key="5">
    <source>
        <dbReference type="ARBA" id="ARBA00023136"/>
    </source>
</evidence>
<evidence type="ECO:0000256" key="4">
    <source>
        <dbReference type="ARBA" id="ARBA00022989"/>
    </source>
</evidence>
<dbReference type="NCBIfam" id="TIGR01730">
    <property type="entry name" value="RND_mfp"/>
    <property type="match status" value="1"/>
</dbReference>
<evidence type="ECO:0000313" key="10">
    <source>
        <dbReference type="EMBL" id="RZH32260.1"/>
    </source>
</evidence>
<evidence type="ECO:0000313" key="11">
    <source>
        <dbReference type="Proteomes" id="UP000294065"/>
    </source>
</evidence>
<dbReference type="InterPro" id="IPR006143">
    <property type="entry name" value="RND_pump_MFP"/>
</dbReference>
<evidence type="ECO:0000259" key="8">
    <source>
        <dbReference type="Pfam" id="PF25917"/>
    </source>
</evidence>
<feature type="transmembrane region" description="Helical" evidence="6">
    <location>
        <begin position="7"/>
        <end position="26"/>
    </location>
</feature>
<dbReference type="Proteomes" id="UP000294065">
    <property type="component" value="Unassembled WGS sequence"/>
</dbReference>
<dbReference type="EMBL" id="SGTH01000001">
    <property type="protein sequence ID" value="RZH32260.1"/>
    <property type="molecule type" value="Genomic_DNA"/>
</dbReference>
<keyword evidence="3 6" id="KW-0812">Transmembrane</keyword>
<dbReference type="Pfam" id="PF25963">
    <property type="entry name" value="Beta-barrel_AAEA"/>
    <property type="match status" value="1"/>
</dbReference>
<dbReference type="InterPro" id="IPR050393">
    <property type="entry name" value="MFP_Efflux_Pump"/>
</dbReference>
<accession>A0AAE8GDM6</accession>
<dbReference type="PANTHER" id="PTHR30367:SF12">
    <property type="entry name" value="P-HYDROXYBENZOIC ACID EFFLUX PUMP SUBUNIT AAEA"/>
    <property type="match status" value="1"/>
</dbReference>
<feature type="domain" description="Multidrug resistance protein MdtA-like barrel-sandwich hybrid" evidence="8">
    <location>
        <begin position="43"/>
        <end position="182"/>
    </location>
</feature>
<protein>
    <submittedName>
        <fullName evidence="10">HlyD family secretion protein</fullName>
    </submittedName>
</protein>
<keyword evidence="5 6" id="KW-0472">Membrane</keyword>
<dbReference type="Gene3D" id="2.40.50.100">
    <property type="match status" value="1"/>
</dbReference>
<dbReference type="GO" id="GO:0022857">
    <property type="term" value="F:transmembrane transporter activity"/>
    <property type="evidence" value="ECO:0007669"/>
    <property type="project" value="InterPro"/>
</dbReference>
<evidence type="ECO:0000256" key="3">
    <source>
        <dbReference type="ARBA" id="ARBA00022692"/>
    </source>
</evidence>
<dbReference type="InterPro" id="IPR058634">
    <property type="entry name" value="AaeA-lik-b-barrel"/>
</dbReference>
<evidence type="ECO:0000259" key="9">
    <source>
        <dbReference type="Pfam" id="PF25963"/>
    </source>
</evidence>
<evidence type="ECO:0000256" key="2">
    <source>
        <dbReference type="ARBA" id="ARBA00009477"/>
    </source>
</evidence>